<sequence length="636" mass="70619">MSSSIGELLKRTAADSFGFFPAYPGLLLKRDRYKVIRLLGLGQFSSTVLVADLQSRPTRYLAVKILTAYGTSLNHAGHLNELGILEAVSRVDRNDSLPFLIDHFEELGPHGRHLCFVVPPLTTDLGSFRRSAPKKRLPLHTVKITLLCVLIAVEKLHRINIIHTDIKPDNIMFDVGEDKDSTERELAADPPKVDGQVELNGTTYPVMLPQPLAHDYKWNDTPMFVDRYDLVLNDLGQARLASDPQTYDLGTAFALRAPEVILRAGYGTKIDIWAIGCLTFELLTGLWAFHPESGADFELEDDHLARMLELTGERFSQAMLARAELSQKYFDGDGNLLRIKQLVPVGIEATLKDVSSLADYDIPPAAEFIRACLCLDPDDRPSAEQLLRHQWMKGAEVCLDYRPPTAVVVLHGVEAKGAHHRLSTTRQPSNLFRPTHPRPPTPSSTVHVLPSTFRYISSHSISISPASSSVSQRPLDPQCGDFAKIASRSAVFTEHGQRGAVGDTIMAPRVPAAAAATSMVPSARVAVPRQPFPPHRRSLGIALINISMSSISTSVYAFSRYGKPSTRRYCLRAATRERTEQVAQTWEDISTRRDAAPNVKITSGVWWELAELQWQVHPNPAWDTFGEPPVRKQRVC</sequence>
<accession>A0A4S4M878</accession>
<dbReference type="GO" id="GO:0004674">
    <property type="term" value="F:protein serine/threonine kinase activity"/>
    <property type="evidence" value="ECO:0007669"/>
    <property type="project" value="UniProtKB-KW"/>
</dbReference>
<dbReference type="InterPro" id="IPR008271">
    <property type="entry name" value="Ser/Thr_kinase_AS"/>
</dbReference>
<comment type="catalytic activity">
    <reaction evidence="8">
        <text>L-seryl-[protein] + ATP = O-phospho-L-seryl-[protein] + ADP + H(+)</text>
        <dbReference type="Rhea" id="RHEA:17989"/>
        <dbReference type="Rhea" id="RHEA-COMP:9863"/>
        <dbReference type="Rhea" id="RHEA-COMP:11604"/>
        <dbReference type="ChEBI" id="CHEBI:15378"/>
        <dbReference type="ChEBI" id="CHEBI:29999"/>
        <dbReference type="ChEBI" id="CHEBI:30616"/>
        <dbReference type="ChEBI" id="CHEBI:83421"/>
        <dbReference type="ChEBI" id="CHEBI:456216"/>
        <dbReference type="EC" id="2.7.11.1"/>
    </reaction>
</comment>
<organism evidence="12 13">
    <name type="scientific">Bondarzewia mesenterica</name>
    <dbReference type="NCBI Taxonomy" id="1095465"/>
    <lineage>
        <taxon>Eukaryota</taxon>
        <taxon>Fungi</taxon>
        <taxon>Dikarya</taxon>
        <taxon>Basidiomycota</taxon>
        <taxon>Agaricomycotina</taxon>
        <taxon>Agaricomycetes</taxon>
        <taxon>Russulales</taxon>
        <taxon>Bondarzewiaceae</taxon>
        <taxon>Bondarzewia</taxon>
    </lineage>
</organism>
<dbReference type="PANTHER" id="PTHR47634:SF9">
    <property type="entry name" value="PROTEIN KINASE DOMAIN-CONTAINING PROTEIN-RELATED"/>
    <property type="match status" value="1"/>
</dbReference>
<evidence type="ECO:0000256" key="7">
    <source>
        <dbReference type="ARBA" id="ARBA00047899"/>
    </source>
</evidence>
<dbReference type="PROSITE" id="PS00108">
    <property type="entry name" value="PROTEIN_KINASE_ST"/>
    <property type="match status" value="1"/>
</dbReference>
<dbReference type="EMBL" id="SGPL01000001">
    <property type="protein sequence ID" value="THH21556.1"/>
    <property type="molecule type" value="Genomic_DNA"/>
</dbReference>
<dbReference type="Proteomes" id="UP000310158">
    <property type="component" value="Unassembled WGS sequence"/>
</dbReference>
<dbReference type="GO" id="GO:0000245">
    <property type="term" value="P:spliceosomal complex assembly"/>
    <property type="evidence" value="ECO:0007669"/>
    <property type="project" value="TreeGrafter"/>
</dbReference>
<keyword evidence="3" id="KW-0808">Transferase</keyword>
<evidence type="ECO:0000256" key="4">
    <source>
        <dbReference type="ARBA" id="ARBA00022741"/>
    </source>
</evidence>
<proteinExistence type="predicted"/>
<dbReference type="EC" id="2.7.11.1" evidence="1"/>
<evidence type="ECO:0000256" key="10">
    <source>
        <dbReference type="SAM" id="MobiDB-lite"/>
    </source>
</evidence>
<evidence type="ECO:0000256" key="6">
    <source>
        <dbReference type="ARBA" id="ARBA00022840"/>
    </source>
</evidence>
<evidence type="ECO:0000256" key="9">
    <source>
        <dbReference type="PROSITE-ProRule" id="PRU10141"/>
    </source>
</evidence>
<dbReference type="Gene3D" id="1.10.510.10">
    <property type="entry name" value="Transferase(Phosphotransferase) domain 1"/>
    <property type="match status" value="1"/>
</dbReference>
<feature type="binding site" evidence="9">
    <location>
        <position position="64"/>
    </location>
    <ligand>
        <name>ATP</name>
        <dbReference type="ChEBI" id="CHEBI:30616"/>
    </ligand>
</feature>
<dbReference type="OrthoDB" id="5979581at2759"/>
<dbReference type="Pfam" id="PF00069">
    <property type="entry name" value="Pkinase"/>
    <property type="match status" value="2"/>
</dbReference>
<dbReference type="SUPFAM" id="SSF56112">
    <property type="entry name" value="Protein kinase-like (PK-like)"/>
    <property type="match status" value="1"/>
</dbReference>
<dbReference type="InterPro" id="IPR051334">
    <property type="entry name" value="SRPK"/>
</dbReference>
<dbReference type="Gene3D" id="3.30.200.20">
    <property type="entry name" value="Phosphorylase Kinase, domain 1"/>
    <property type="match status" value="1"/>
</dbReference>
<dbReference type="PANTHER" id="PTHR47634">
    <property type="entry name" value="PROTEIN KINASE DOMAIN-CONTAINING PROTEIN-RELATED"/>
    <property type="match status" value="1"/>
</dbReference>
<dbReference type="GO" id="GO:0050684">
    <property type="term" value="P:regulation of mRNA processing"/>
    <property type="evidence" value="ECO:0007669"/>
    <property type="project" value="TreeGrafter"/>
</dbReference>
<keyword evidence="13" id="KW-1185">Reference proteome</keyword>
<keyword evidence="4 9" id="KW-0547">Nucleotide-binding</keyword>
<evidence type="ECO:0000259" key="11">
    <source>
        <dbReference type="PROSITE" id="PS50011"/>
    </source>
</evidence>
<reference evidence="12 13" key="1">
    <citation type="submission" date="2019-02" db="EMBL/GenBank/DDBJ databases">
        <title>Genome sequencing of the rare red list fungi Bondarzewia mesenterica.</title>
        <authorList>
            <person name="Buettner E."/>
            <person name="Kellner H."/>
        </authorList>
    </citation>
    <scope>NUCLEOTIDE SEQUENCE [LARGE SCALE GENOMIC DNA]</scope>
    <source>
        <strain evidence="12 13">DSM 108281</strain>
    </source>
</reference>
<keyword evidence="2" id="KW-0723">Serine/threonine-protein kinase</keyword>
<feature type="domain" description="Protein kinase" evidence="11">
    <location>
        <begin position="33"/>
        <end position="392"/>
    </location>
</feature>
<dbReference type="SMART" id="SM00220">
    <property type="entry name" value="S_TKc"/>
    <property type="match status" value="1"/>
</dbReference>
<dbReference type="InterPro" id="IPR011009">
    <property type="entry name" value="Kinase-like_dom_sf"/>
</dbReference>
<keyword evidence="5" id="KW-0418">Kinase</keyword>
<keyword evidence="6 9" id="KW-0067">ATP-binding</keyword>
<evidence type="ECO:0000313" key="12">
    <source>
        <dbReference type="EMBL" id="THH21556.1"/>
    </source>
</evidence>
<dbReference type="InterPro" id="IPR017441">
    <property type="entry name" value="Protein_kinase_ATP_BS"/>
</dbReference>
<evidence type="ECO:0000256" key="5">
    <source>
        <dbReference type="ARBA" id="ARBA00022777"/>
    </source>
</evidence>
<comment type="catalytic activity">
    <reaction evidence="7">
        <text>L-threonyl-[protein] + ATP = O-phospho-L-threonyl-[protein] + ADP + H(+)</text>
        <dbReference type="Rhea" id="RHEA:46608"/>
        <dbReference type="Rhea" id="RHEA-COMP:11060"/>
        <dbReference type="Rhea" id="RHEA-COMP:11605"/>
        <dbReference type="ChEBI" id="CHEBI:15378"/>
        <dbReference type="ChEBI" id="CHEBI:30013"/>
        <dbReference type="ChEBI" id="CHEBI:30616"/>
        <dbReference type="ChEBI" id="CHEBI:61977"/>
        <dbReference type="ChEBI" id="CHEBI:456216"/>
        <dbReference type="EC" id="2.7.11.1"/>
    </reaction>
</comment>
<dbReference type="InterPro" id="IPR000719">
    <property type="entry name" value="Prot_kinase_dom"/>
</dbReference>
<evidence type="ECO:0000256" key="2">
    <source>
        <dbReference type="ARBA" id="ARBA00022527"/>
    </source>
</evidence>
<evidence type="ECO:0000256" key="8">
    <source>
        <dbReference type="ARBA" id="ARBA00048679"/>
    </source>
</evidence>
<evidence type="ECO:0000256" key="1">
    <source>
        <dbReference type="ARBA" id="ARBA00012513"/>
    </source>
</evidence>
<name>A0A4S4M878_9AGAM</name>
<protein>
    <recommendedName>
        <fullName evidence="1">non-specific serine/threonine protein kinase</fullName>
        <ecNumber evidence="1">2.7.11.1</ecNumber>
    </recommendedName>
</protein>
<dbReference type="AlphaFoldDB" id="A0A4S4M878"/>
<dbReference type="PROSITE" id="PS00107">
    <property type="entry name" value="PROTEIN_KINASE_ATP"/>
    <property type="match status" value="1"/>
</dbReference>
<evidence type="ECO:0000256" key="3">
    <source>
        <dbReference type="ARBA" id="ARBA00022679"/>
    </source>
</evidence>
<gene>
    <name evidence="12" type="ORF">EW146_g10</name>
</gene>
<dbReference type="GO" id="GO:0005524">
    <property type="term" value="F:ATP binding"/>
    <property type="evidence" value="ECO:0007669"/>
    <property type="project" value="UniProtKB-UniRule"/>
</dbReference>
<comment type="caution">
    <text evidence="12">The sequence shown here is derived from an EMBL/GenBank/DDBJ whole genome shotgun (WGS) entry which is preliminary data.</text>
</comment>
<evidence type="ECO:0000313" key="13">
    <source>
        <dbReference type="Proteomes" id="UP000310158"/>
    </source>
</evidence>
<dbReference type="PROSITE" id="PS50011">
    <property type="entry name" value="PROTEIN_KINASE_DOM"/>
    <property type="match status" value="1"/>
</dbReference>
<feature type="region of interest" description="Disordered" evidence="10">
    <location>
        <begin position="419"/>
        <end position="445"/>
    </location>
</feature>